<dbReference type="PANTHER" id="PTHR38030:SF2">
    <property type="entry name" value="PROTOPORPHYRINOGEN IX DEHYDROGENASE [QUINONE]"/>
    <property type="match status" value="1"/>
</dbReference>
<protein>
    <submittedName>
        <fullName evidence="2">Menaquinone-dependent protoporphyrinogen oxidase</fullName>
    </submittedName>
</protein>
<dbReference type="InterPro" id="IPR052200">
    <property type="entry name" value="Protoporphyrinogen_IX_DH"/>
</dbReference>
<dbReference type="InterPro" id="IPR026816">
    <property type="entry name" value="Flavodoxin_dom"/>
</dbReference>
<evidence type="ECO:0000313" key="3">
    <source>
        <dbReference type="Proteomes" id="UP000198636"/>
    </source>
</evidence>
<proteinExistence type="predicted"/>
<dbReference type="STRING" id="1120976.SAMN03080606_02989"/>
<dbReference type="GO" id="GO:0070819">
    <property type="term" value="F:menaquinone-dependent protoporphyrinogen oxidase activity"/>
    <property type="evidence" value="ECO:0007669"/>
    <property type="project" value="TreeGrafter"/>
</dbReference>
<dbReference type="InterPro" id="IPR029039">
    <property type="entry name" value="Flavoprotein-like_sf"/>
</dbReference>
<dbReference type="InterPro" id="IPR001226">
    <property type="entry name" value="Flavodoxin_CS"/>
</dbReference>
<name>A0A1G5JR47_9FIRM</name>
<accession>A0A1G5JR47</accession>
<gene>
    <name evidence="2" type="ORF">SAMN03080606_02989</name>
</gene>
<dbReference type="RefSeq" id="WP_091545220.1">
    <property type="nucleotide sequence ID" value="NZ_FMUS01000021.1"/>
</dbReference>
<dbReference type="EMBL" id="FMUS01000021">
    <property type="protein sequence ID" value="SCY90797.1"/>
    <property type="molecule type" value="Genomic_DNA"/>
</dbReference>
<dbReference type="OrthoDB" id="2146857at2"/>
<dbReference type="AlphaFoldDB" id="A0A1G5JR47"/>
<dbReference type="Gene3D" id="3.40.50.360">
    <property type="match status" value="1"/>
</dbReference>
<sequence length="159" mass="17839">MKTIIVYSTKYGTTEKCANSLSKKLSGEIDLVNLKSINDIDLSLYERVIIGGSIYLGRIQKEVTNFCSNNLEALKEKKLGLFICCMRDGNEMDIQLKAAFPQELVDKAIAIDAFGGEFIFDKMGFIDRFIVKKVSKTDKDTSNILETNIVDFSELMNNA</sequence>
<dbReference type="SUPFAM" id="SSF52218">
    <property type="entry name" value="Flavoproteins"/>
    <property type="match status" value="1"/>
</dbReference>
<dbReference type="PANTHER" id="PTHR38030">
    <property type="entry name" value="PROTOPORPHYRINOGEN IX DEHYDROGENASE [MENAQUINONE]"/>
    <property type="match status" value="1"/>
</dbReference>
<dbReference type="GO" id="GO:0010181">
    <property type="term" value="F:FMN binding"/>
    <property type="evidence" value="ECO:0007669"/>
    <property type="project" value="InterPro"/>
</dbReference>
<feature type="domain" description="Flavodoxin" evidence="1">
    <location>
        <begin position="4"/>
        <end position="142"/>
    </location>
</feature>
<keyword evidence="3" id="KW-1185">Reference proteome</keyword>
<dbReference type="GO" id="GO:0009055">
    <property type="term" value="F:electron transfer activity"/>
    <property type="evidence" value="ECO:0007669"/>
    <property type="project" value="InterPro"/>
</dbReference>
<dbReference type="Pfam" id="PF12724">
    <property type="entry name" value="Flavodoxin_5"/>
    <property type="match status" value="1"/>
</dbReference>
<dbReference type="Proteomes" id="UP000198636">
    <property type="component" value="Unassembled WGS sequence"/>
</dbReference>
<evidence type="ECO:0000259" key="1">
    <source>
        <dbReference type="Pfam" id="PF12724"/>
    </source>
</evidence>
<reference evidence="2 3" key="1">
    <citation type="submission" date="2016-10" db="EMBL/GenBank/DDBJ databases">
        <authorList>
            <person name="de Groot N.N."/>
        </authorList>
    </citation>
    <scope>NUCLEOTIDE SEQUENCE [LARGE SCALE GENOMIC DNA]</scope>
    <source>
        <strain evidence="2 3">DSM 18978</strain>
    </source>
</reference>
<organism evidence="2 3">
    <name type="scientific">Alkaliphilus peptidifermentans DSM 18978</name>
    <dbReference type="NCBI Taxonomy" id="1120976"/>
    <lineage>
        <taxon>Bacteria</taxon>
        <taxon>Bacillati</taxon>
        <taxon>Bacillota</taxon>
        <taxon>Clostridia</taxon>
        <taxon>Peptostreptococcales</taxon>
        <taxon>Natronincolaceae</taxon>
        <taxon>Alkaliphilus</taxon>
    </lineage>
</organism>
<dbReference type="GO" id="GO:0006783">
    <property type="term" value="P:heme biosynthetic process"/>
    <property type="evidence" value="ECO:0007669"/>
    <property type="project" value="TreeGrafter"/>
</dbReference>
<evidence type="ECO:0000313" key="2">
    <source>
        <dbReference type="EMBL" id="SCY90797.1"/>
    </source>
</evidence>
<dbReference type="PROSITE" id="PS00201">
    <property type="entry name" value="FLAVODOXIN"/>
    <property type="match status" value="1"/>
</dbReference>